<dbReference type="Pfam" id="PF00155">
    <property type="entry name" value="Aminotran_1_2"/>
    <property type="match status" value="1"/>
</dbReference>
<feature type="domain" description="Aminotransferase class I/classII large" evidence="4">
    <location>
        <begin position="19"/>
        <end position="117"/>
    </location>
</feature>
<proteinExistence type="predicted"/>
<dbReference type="InterPro" id="IPR015422">
    <property type="entry name" value="PyrdxlP-dep_Trfase_small"/>
</dbReference>
<feature type="non-terminal residue" evidence="5">
    <location>
        <position position="1"/>
    </location>
</feature>
<evidence type="ECO:0000256" key="2">
    <source>
        <dbReference type="ARBA" id="ARBA00022576"/>
    </source>
</evidence>
<gene>
    <name evidence="5" type="ORF">S01H1_22833</name>
</gene>
<dbReference type="InterPro" id="IPR004839">
    <property type="entry name" value="Aminotransferase_I/II_large"/>
</dbReference>
<accession>X0TYR0</accession>
<name>X0TYR0_9ZZZZ</name>
<comment type="cofactor">
    <cofactor evidence="1">
        <name>pyridoxal 5'-phosphate</name>
        <dbReference type="ChEBI" id="CHEBI:597326"/>
    </cofactor>
</comment>
<dbReference type="InterPro" id="IPR050881">
    <property type="entry name" value="LL-DAP_aminotransferase"/>
</dbReference>
<reference evidence="5" key="1">
    <citation type="journal article" date="2014" name="Front. Microbiol.">
        <title>High frequency of phylogenetically diverse reductive dehalogenase-homologous genes in deep subseafloor sedimentary metagenomes.</title>
        <authorList>
            <person name="Kawai M."/>
            <person name="Futagami T."/>
            <person name="Toyoda A."/>
            <person name="Takaki Y."/>
            <person name="Nishi S."/>
            <person name="Hori S."/>
            <person name="Arai W."/>
            <person name="Tsubouchi T."/>
            <person name="Morono Y."/>
            <person name="Uchiyama I."/>
            <person name="Ito T."/>
            <person name="Fujiyama A."/>
            <person name="Inagaki F."/>
            <person name="Takami H."/>
        </authorList>
    </citation>
    <scope>NUCLEOTIDE SEQUENCE</scope>
    <source>
        <strain evidence="5">Expedition CK06-06</strain>
    </source>
</reference>
<dbReference type="GO" id="GO:0030170">
    <property type="term" value="F:pyridoxal phosphate binding"/>
    <property type="evidence" value="ECO:0007669"/>
    <property type="project" value="InterPro"/>
</dbReference>
<dbReference type="PANTHER" id="PTHR42832:SF1">
    <property type="entry name" value="GLUTAMATE-PYRUVATE AMINOTRANSFERASE ALAC"/>
    <property type="match status" value="1"/>
</dbReference>
<dbReference type="InterPro" id="IPR015424">
    <property type="entry name" value="PyrdxlP-dep_Trfase"/>
</dbReference>
<dbReference type="Gene3D" id="3.90.1150.10">
    <property type="entry name" value="Aspartate Aminotransferase, domain 1"/>
    <property type="match status" value="1"/>
</dbReference>
<protein>
    <recommendedName>
        <fullName evidence="4">Aminotransferase class I/classII large domain-containing protein</fullName>
    </recommendedName>
</protein>
<dbReference type="SUPFAM" id="SSF53383">
    <property type="entry name" value="PLP-dependent transferases"/>
    <property type="match status" value="1"/>
</dbReference>
<evidence type="ECO:0000256" key="1">
    <source>
        <dbReference type="ARBA" id="ARBA00001933"/>
    </source>
</evidence>
<dbReference type="GO" id="GO:0008483">
    <property type="term" value="F:transaminase activity"/>
    <property type="evidence" value="ECO:0007669"/>
    <property type="project" value="UniProtKB-KW"/>
</dbReference>
<evidence type="ECO:0000259" key="4">
    <source>
        <dbReference type="Pfam" id="PF00155"/>
    </source>
</evidence>
<evidence type="ECO:0000313" key="5">
    <source>
        <dbReference type="EMBL" id="GAF92271.1"/>
    </source>
</evidence>
<organism evidence="5">
    <name type="scientific">marine sediment metagenome</name>
    <dbReference type="NCBI Taxonomy" id="412755"/>
    <lineage>
        <taxon>unclassified sequences</taxon>
        <taxon>metagenomes</taxon>
        <taxon>ecological metagenomes</taxon>
    </lineage>
</organism>
<evidence type="ECO:0000256" key="3">
    <source>
        <dbReference type="ARBA" id="ARBA00022679"/>
    </source>
</evidence>
<sequence length="144" mass="15962">YDYGIFTPIQIASIIAMRNCEDAVAEQARVYQARRDVVVSGLRRVGWDVQSPRGSMFVWARVAEKHLSGQGSIDFAMRLMDEAEVALAPGRAFGENGEGYVRVALVENELRLKQAVRQIDRALNKGIKAPSASKLKNPQKKSNS</sequence>
<comment type="caution">
    <text evidence="5">The sequence shown here is derived from an EMBL/GenBank/DDBJ whole genome shotgun (WGS) entry which is preliminary data.</text>
</comment>
<keyword evidence="3" id="KW-0808">Transferase</keyword>
<dbReference type="AlphaFoldDB" id="X0TYR0"/>
<dbReference type="EMBL" id="BARS01012989">
    <property type="protein sequence ID" value="GAF92271.1"/>
    <property type="molecule type" value="Genomic_DNA"/>
</dbReference>
<dbReference type="PANTHER" id="PTHR42832">
    <property type="entry name" value="AMINO ACID AMINOTRANSFERASE"/>
    <property type="match status" value="1"/>
</dbReference>
<keyword evidence="2" id="KW-0032">Aminotransferase</keyword>